<feature type="compositionally biased region" description="Basic and acidic residues" evidence="1">
    <location>
        <begin position="411"/>
        <end position="420"/>
    </location>
</feature>
<feature type="compositionally biased region" description="Pro residues" evidence="1">
    <location>
        <begin position="315"/>
        <end position="332"/>
    </location>
</feature>
<comment type="caution">
    <text evidence="2">The sequence shown here is derived from an EMBL/GenBank/DDBJ whole genome shotgun (WGS) entry which is preliminary data.</text>
</comment>
<evidence type="ECO:0000313" key="3">
    <source>
        <dbReference type="Proteomes" id="UP001153069"/>
    </source>
</evidence>
<proteinExistence type="predicted"/>
<organism evidence="2 3">
    <name type="scientific">Seminavis robusta</name>
    <dbReference type="NCBI Taxonomy" id="568900"/>
    <lineage>
        <taxon>Eukaryota</taxon>
        <taxon>Sar</taxon>
        <taxon>Stramenopiles</taxon>
        <taxon>Ochrophyta</taxon>
        <taxon>Bacillariophyta</taxon>
        <taxon>Bacillariophyceae</taxon>
        <taxon>Bacillariophycidae</taxon>
        <taxon>Naviculales</taxon>
        <taxon>Naviculaceae</taxon>
        <taxon>Seminavis</taxon>
    </lineage>
</organism>
<feature type="compositionally biased region" description="Acidic residues" evidence="1">
    <location>
        <begin position="400"/>
        <end position="410"/>
    </location>
</feature>
<reference evidence="2" key="1">
    <citation type="submission" date="2020-06" db="EMBL/GenBank/DDBJ databases">
        <authorList>
            <consortium name="Plant Systems Biology data submission"/>
        </authorList>
    </citation>
    <scope>NUCLEOTIDE SEQUENCE</scope>
    <source>
        <strain evidence="2">D6</strain>
    </source>
</reference>
<feature type="region of interest" description="Disordered" evidence="1">
    <location>
        <begin position="397"/>
        <end position="437"/>
    </location>
</feature>
<feature type="compositionally biased region" description="Acidic residues" evidence="1">
    <location>
        <begin position="421"/>
        <end position="431"/>
    </location>
</feature>
<dbReference type="EMBL" id="CAICTM010000261">
    <property type="protein sequence ID" value="CAB9506310.1"/>
    <property type="molecule type" value="Genomic_DNA"/>
</dbReference>
<dbReference type="Proteomes" id="UP001153069">
    <property type="component" value="Unassembled WGS sequence"/>
</dbReference>
<gene>
    <name evidence="2" type="ORF">SEMRO_262_G102080.1</name>
</gene>
<feature type="region of interest" description="Disordered" evidence="1">
    <location>
        <begin position="289"/>
        <end position="332"/>
    </location>
</feature>
<feature type="compositionally biased region" description="Acidic residues" evidence="1">
    <location>
        <begin position="82"/>
        <end position="96"/>
    </location>
</feature>
<protein>
    <submittedName>
        <fullName evidence="2">Uncharacterized protein</fullName>
    </submittedName>
</protein>
<keyword evidence="3" id="KW-1185">Reference proteome</keyword>
<feature type="compositionally biased region" description="Polar residues" evidence="1">
    <location>
        <begin position="114"/>
        <end position="123"/>
    </location>
</feature>
<evidence type="ECO:0000313" key="2">
    <source>
        <dbReference type="EMBL" id="CAB9506310.1"/>
    </source>
</evidence>
<feature type="region of interest" description="Disordered" evidence="1">
    <location>
        <begin position="80"/>
        <end position="140"/>
    </location>
</feature>
<feature type="compositionally biased region" description="Basic residues" evidence="1">
    <location>
        <begin position="303"/>
        <end position="314"/>
    </location>
</feature>
<dbReference type="AlphaFoldDB" id="A0A9N8DQ90"/>
<evidence type="ECO:0000256" key="1">
    <source>
        <dbReference type="SAM" id="MobiDB-lite"/>
    </source>
</evidence>
<sequence>MMLLTLIEKHGGPKACTRQTRLIHKLAGEYPELFGVTGSIRRSRTKYLVDRWKRDHDFGTTRSNLVACFENENRGSLQCPLEETEVEDNVATEETIEEKKPKAKLKPKPDKVPSATTRSSTNRPTKRQPKAQPDKPMSSNLASPLKLLRAAGTQKGPSSDKTFLEQATGNDGWLTKLKSIEDRFDAAKLHTSLTSLVTKMKKKNRLKTTHISLNSIGVEVSNEFFSPGCPEGKLKMLPLPYKVTGRNGETSTKITVVWRAFIVGTLDDVDEDVEQQKGDEDLLNELLAQAVSISRPVPPQPPKRPKKEKTRKPKPPAPPAPPKPLPPIPPKPIVDMDKILTEKEMIRHMARLNMARSYLEGEFQAKSEAGDETDTIEQMLADLESFVKENEAELDKILDADGEPNDDMDVDKENKKRGLGDDDSELDEELEELLRDY</sequence>
<name>A0A9N8DQ90_9STRA</name>
<accession>A0A9N8DQ90</accession>